<protein>
    <submittedName>
        <fullName evidence="6">Response regulator transcription factor</fullName>
    </submittedName>
</protein>
<dbReference type="InterPro" id="IPR016032">
    <property type="entry name" value="Sig_transdc_resp-reg_C-effctor"/>
</dbReference>
<proteinExistence type="predicted"/>
<evidence type="ECO:0000259" key="5">
    <source>
        <dbReference type="PROSITE" id="PS50110"/>
    </source>
</evidence>
<keyword evidence="1 3" id="KW-0597">Phosphoprotein</keyword>
<feature type="domain" description="Response regulatory" evidence="5">
    <location>
        <begin position="10"/>
        <end position="126"/>
    </location>
</feature>
<dbReference type="PROSITE" id="PS00622">
    <property type="entry name" value="HTH_LUXR_1"/>
    <property type="match status" value="1"/>
</dbReference>
<evidence type="ECO:0000256" key="1">
    <source>
        <dbReference type="ARBA" id="ARBA00022553"/>
    </source>
</evidence>
<dbReference type="RefSeq" id="WP_347165312.1">
    <property type="nucleotide sequence ID" value="NZ_JBDNCH010000002.1"/>
</dbReference>
<dbReference type="Gene3D" id="1.10.10.10">
    <property type="entry name" value="Winged helix-like DNA-binding domain superfamily/Winged helix DNA-binding domain"/>
    <property type="match status" value="1"/>
</dbReference>
<dbReference type="PANTHER" id="PTHR45566:SF2">
    <property type="entry name" value="NARL SUBFAMILY"/>
    <property type="match status" value="1"/>
</dbReference>
<sequence>MVSEEVTPIRILIADDHAMVLEMFQQFISGVPDVTAMTAPDLDTALDIIDREGAFDLVLVDLNMPGMNGTAGLRKAIERNDGKPVALLTSNPPAHLVPEVLDMGGAGFVLKTTSLRSFYNEVRFMAAGERYIPVDLIECRRVVPRDMATVPLSEREMDVLAELSEGKSNRDIGTALGLKEATVKMHVKSVCTKLGANNRTQAVIAAREMNLI</sequence>
<dbReference type="SUPFAM" id="SSF52172">
    <property type="entry name" value="CheY-like"/>
    <property type="match status" value="1"/>
</dbReference>
<dbReference type="EMBL" id="JBDNCH010000002">
    <property type="protein sequence ID" value="MEN9060147.1"/>
    <property type="molecule type" value="Genomic_DNA"/>
</dbReference>
<evidence type="ECO:0000259" key="4">
    <source>
        <dbReference type="PROSITE" id="PS50043"/>
    </source>
</evidence>
<dbReference type="CDD" id="cd17535">
    <property type="entry name" value="REC_NarL-like"/>
    <property type="match status" value="1"/>
</dbReference>
<dbReference type="AlphaFoldDB" id="A0AAW9SII9"/>
<dbReference type="SUPFAM" id="SSF46894">
    <property type="entry name" value="C-terminal effector domain of the bipartite response regulators"/>
    <property type="match status" value="1"/>
</dbReference>
<dbReference type="InterPro" id="IPR011006">
    <property type="entry name" value="CheY-like_superfamily"/>
</dbReference>
<dbReference type="GO" id="GO:0003677">
    <property type="term" value="F:DNA binding"/>
    <property type="evidence" value="ECO:0007669"/>
    <property type="project" value="UniProtKB-KW"/>
</dbReference>
<dbReference type="GO" id="GO:0000160">
    <property type="term" value="P:phosphorelay signal transduction system"/>
    <property type="evidence" value="ECO:0007669"/>
    <property type="project" value="InterPro"/>
</dbReference>
<name>A0AAW9SII9_9RHOB</name>
<feature type="modified residue" description="4-aspartylphosphate" evidence="3">
    <location>
        <position position="61"/>
    </location>
</feature>
<dbReference type="GO" id="GO:0006355">
    <property type="term" value="P:regulation of DNA-templated transcription"/>
    <property type="evidence" value="ECO:0007669"/>
    <property type="project" value="InterPro"/>
</dbReference>
<dbReference type="SMART" id="SM00448">
    <property type="entry name" value="REC"/>
    <property type="match status" value="1"/>
</dbReference>
<dbReference type="CDD" id="cd06170">
    <property type="entry name" value="LuxR_C_like"/>
    <property type="match status" value="1"/>
</dbReference>
<dbReference type="InterPro" id="IPR058245">
    <property type="entry name" value="NreC/VraR/RcsB-like_REC"/>
</dbReference>
<comment type="caution">
    <text evidence="6">The sequence shown here is derived from an EMBL/GenBank/DDBJ whole genome shotgun (WGS) entry which is preliminary data.</text>
</comment>
<dbReference type="PRINTS" id="PR00038">
    <property type="entry name" value="HTHLUXR"/>
</dbReference>
<dbReference type="InterPro" id="IPR000792">
    <property type="entry name" value="Tscrpt_reg_LuxR_C"/>
</dbReference>
<dbReference type="InterPro" id="IPR001789">
    <property type="entry name" value="Sig_transdc_resp-reg_receiver"/>
</dbReference>
<dbReference type="InterPro" id="IPR036388">
    <property type="entry name" value="WH-like_DNA-bd_sf"/>
</dbReference>
<gene>
    <name evidence="6" type="ORF">ABFB10_02920</name>
</gene>
<dbReference type="Gene3D" id="3.40.50.2300">
    <property type="match status" value="1"/>
</dbReference>
<dbReference type="PANTHER" id="PTHR45566">
    <property type="entry name" value="HTH-TYPE TRANSCRIPTIONAL REGULATOR YHJB-RELATED"/>
    <property type="match status" value="1"/>
</dbReference>
<keyword evidence="2" id="KW-0238">DNA-binding</keyword>
<evidence type="ECO:0000313" key="6">
    <source>
        <dbReference type="EMBL" id="MEN9060147.1"/>
    </source>
</evidence>
<dbReference type="Pfam" id="PF00072">
    <property type="entry name" value="Response_reg"/>
    <property type="match status" value="1"/>
</dbReference>
<evidence type="ECO:0000256" key="3">
    <source>
        <dbReference type="PROSITE-ProRule" id="PRU00169"/>
    </source>
</evidence>
<dbReference type="InterPro" id="IPR051015">
    <property type="entry name" value="EvgA-like"/>
</dbReference>
<dbReference type="Proteomes" id="UP001428774">
    <property type="component" value="Unassembled WGS sequence"/>
</dbReference>
<feature type="domain" description="HTH luxR-type" evidence="4">
    <location>
        <begin position="145"/>
        <end position="210"/>
    </location>
</feature>
<dbReference type="PROSITE" id="PS50043">
    <property type="entry name" value="HTH_LUXR_2"/>
    <property type="match status" value="1"/>
</dbReference>
<evidence type="ECO:0000313" key="7">
    <source>
        <dbReference type="Proteomes" id="UP001428774"/>
    </source>
</evidence>
<organism evidence="6 7">
    <name type="scientific">Ponticoccus litoralis</name>
    <dbReference type="NCBI Taxonomy" id="422297"/>
    <lineage>
        <taxon>Bacteria</taxon>
        <taxon>Pseudomonadati</taxon>
        <taxon>Pseudomonadota</taxon>
        <taxon>Alphaproteobacteria</taxon>
        <taxon>Rhodobacterales</taxon>
        <taxon>Roseobacteraceae</taxon>
        <taxon>Ponticoccus</taxon>
    </lineage>
</organism>
<keyword evidence="7" id="KW-1185">Reference proteome</keyword>
<accession>A0AAW9SII9</accession>
<dbReference type="SMART" id="SM00421">
    <property type="entry name" value="HTH_LUXR"/>
    <property type="match status" value="1"/>
</dbReference>
<evidence type="ECO:0000256" key="2">
    <source>
        <dbReference type="ARBA" id="ARBA00023125"/>
    </source>
</evidence>
<reference evidence="6 7" key="1">
    <citation type="submission" date="2024-05" db="EMBL/GenBank/DDBJ databases">
        <title>Genome sequence of Ponticoccus litoralis KCCM 90028.</title>
        <authorList>
            <person name="Kim J.M."/>
            <person name="Lee J.K."/>
            <person name="Choi B.J."/>
            <person name="Bayburt H."/>
            <person name="Baek J.H."/>
            <person name="Jeon C.O."/>
        </authorList>
    </citation>
    <scope>NUCLEOTIDE SEQUENCE [LARGE SCALE GENOMIC DNA]</scope>
    <source>
        <strain evidence="6 7">KCCM 90028</strain>
    </source>
</reference>
<dbReference type="Pfam" id="PF00196">
    <property type="entry name" value="GerE"/>
    <property type="match status" value="1"/>
</dbReference>
<dbReference type="PROSITE" id="PS50110">
    <property type="entry name" value="RESPONSE_REGULATORY"/>
    <property type="match status" value="1"/>
</dbReference>